<accession>A0A0E9SX77</accession>
<reference evidence="1" key="2">
    <citation type="journal article" date="2015" name="Fish Shellfish Immunol.">
        <title>Early steps in the European eel (Anguilla anguilla)-Vibrio vulnificus interaction in the gills: Role of the RtxA13 toxin.</title>
        <authorList>
            <person name="Callol A."/>
            <person name="Pajuelo D."/>
            <person name="Ebbesson L."/>
            <person name="Teles M."/>
            <person name="MacKenzie S."/>
            <person name="Amaro C."/>
        </authorList>
    </citation>
    <scope>NUCLEOTIDE SEQUENCE</scope>
</reference>
<sequence>MLTVSRSVSTTIKKKSGALYVNYEHNDLITLIKNKLTSMKKIEEEEEKK</sequence>
<proteinExistence type="predicted"/>
<organism evidence="1">
    <name type="scientific">Anguilla anguilla</name>
    <name type="common">European freshwater eel</name>
    <name type="synonym">Muraena anguilla</name>
    <dbReference type="NCBI Taxonomy" id="7936"/>
    <lineage>
        <taxon>Eukaryota</taxon>
        <taxon>Metazoa</taxon>
        <taxon>Chordata</taxon>
        <taxon>Craniata</taxon>
        <taxon>Vertebrata</taxon>
        <taxon>Euteleostomi</taxon>
        <taxon>Actinopterygii</taxon>
        <taxon>Neopterygii</taxon>
        <taxon>Teleostei</taxon>
        <taxon>Anguilliformes</taxon>
        <taxon>Anguillidae</taxon>
        <taxon>Anguilla</taxon>
    </lineage>
</organism>
<name>A0A0E9SX77_ANGAN</name>
<protein>
    <submittedName>
        <fullName evidence="1">Uncharacterized protein</fullName>
    </submittedName>
</protein>
<dbReference type="AlphaFoldDB" id="A0A0E9SX77"/>
<dbReference type="EMBL" id="GBXM01062725">
    <property type="protein sequence ID" value="JAH45852.1"/>
    <property type="molecule type" value="Transcribed_RNA"/>
</dbReference>
<reference evidence="1" key="1">
    <citation type="submission" date="2014-11" db="EMBL/GenBank/DDBJ databases">
        <authorList>
            <person name="Amaro Gonzalez C."/>
        </authorList>
    </citation>
    <scope>NUCLEOTIDE SEQUENCE</scope>
</reference>
<evidence type="ECO:0000313" key="1">
    <source>
        <dbReference type="EMBL" id="JAH45852.1"/>
    </source>
</evidence>